<dbReference type="Pfam" id="PF00583">
    <property type="entry name" value="Acetyltransf_1"/>
    <property type="match status" value="1"/>
</dbReference>
<feature type="domain" description="N-acetyltransferase" evidence="1">
    <location>
        <begin position="76"/>
        <end position="214"/>
    </location>
</feature>
<accession>A0A6A6TDI8</accession>
<dbReference type="InterPro" id="IPR016181">
    <property type="entry name" value="Acyl_CoA_acyltransferase"/>
</dbReference>
<organism evidence="2 3">
    <name type="scientific">Lophiostoma macrostomum CBS 122681</name>
    <dbReference type="NCBI Taxonomy" id="1314788"/>
    <lineage>
        <taxon>Eukaryota</taxon>
        <taxon>Fungi</taxon>
        <taxon>Dikarya</taxon>
        <taxon>Ascomycota</taxon>
        <taxon>Pezizomycotina</taxon>
        <taxon>Dothideomycetes</taxon>
        <taxon>Pleosporomycetidae</taxon>
        <taxon>Pleosporales</taxon>
        <taxon>Lophiostomataceae</taxon>
        <taxon>Lophiostoma</taxon>
    </lineage>
</organism>
<name>A0A6A6TDI8_9PLEO</name>
<dbReference type="PROSITE" id="PS51186">
    <property type="entry name" value="GNAT"/>
    <property type="match status" value="1"/>
</dbReference>
<protein>
    <recommendedName>
        <fullName evidence="1">N-acetyltransferase domain-containing protein</fullName>
    </recommendedName>
</protein>
<evidence type="ECO:0000313" key="3">
    <source>
        <dbReference type="Proteomes" id="UP000799324"/>
    </source>
</evidence>
<evidence type="ECO:0000313" key="2">
    <source>
        <dbReference type="EMBL" id="KAF2657387.1"/>
    </source>
</evidence>
<dbReference type="EMBL" id="MU004325">
    <property type="protein sequence ID" value="KAF2657387.1"/>
    <property type="molecule type" value="Genomic_DNA"/>
</dbReference>
<dbReference type="Proteomes" id="UP000799324">
    <property type="component" value="Unassembled WGS sequence"/>
</dbReference>
<sequence>MTLKLEEVTTDKDFDEILPVLYAAFGEPYNALRQWFIPVHTDVDDAIEAAKVRTSKKWKEHDNIHWIKVTDTDSGMIIGAAEWEIRESIPKADGDDKPINAYWHTEGTEEKEFAGTLITQLKGFMKDRMTRPHLELEQIVVHPDARGQGAGRMLLGWGVKKADELNLESCVESVPFAVPLYETCGFGTLEYLKPDFTTGDPSQQWDQWASEDLRVFLCWRPAGKDFRPNEDIAPWP</sequence>
<reference evidence="2" key="1">
    <citation type="journal article" date="2020" name="Stud. Mycol.">
        <title>101 Dothideomycetes genomes: a test case for predicting lifestyles and emergence of pathogens.</title>
        <authorList>
            <person name="Haridas S."/>
            <person name="Albert R."/>
            <person name="Binder M."/>
            <person name="Bloem J."/>
            <person name="Labutti K."/>
            <person name="Salamov A."/>
            <person name="Andreopoulos B."/>
            <person name="Baker S."/>
            <person name="Barry K."/>
            <person name="Bills G."/>
            <person name="Bluhm B."/>
            <person name="Cannon C."/>
            <person name="Castanera R."/>
            <person name="Culley D."/>
            <person name="Daum C."/>
            <person name="Ezra D."/>
            <person name="Gonzalez J."/>
            <person name="Henrissat B."/>
            <person name="Kuo A."/>
            <person name="Liang C."/>
            <person name="Lipzen A."/>
            <person name="Lutzoni F."/>
            <person name="Magnuson J."/>
            <person name="Mondo S."/>
            <person name="Nolan M."/>
            <person name="Ohm R."/>
            <person name="Pangilinan J."/>
            <person name="Park H.-J."/>
            <person name="Ramirez L."/>
            <person name="Alfaro M."/>
            <person name="Sun H."/>
            <person name="Tritt A."/>
            <person name="Yoshinaga Y."/>
            <person name="Zwiers L.-H."/>
            <person name="Turgeon B."/>
            <person name="Goodwin S."/>
            <person name="Spatafora J."/>
            <person name="Crous P."/>
            <person name="Grigoriev I."/>
        </authorList>
    </citation>
    <scope>NUCLEOTIDE SEQUENCE</scope>
    <source>
        <strain evidence="2">CBS 122681</strain>
    </source>
</reference>
<dbReference type="PANTHER" id="PTHR42791">
    <property type="entry name" value="GNAT FAMILY ACETYLTRANSFERASE"/>
    <property type="match status" value="1"/>
</dbReference>
<dbReference type="Gene3D" id="3.40.630.30">
    <property type="match status" value="1"/>
</dbReference>
<dbReference type="OrthoDB" id="4738875at2759"/>
<proteinExistence type="predicted"/>
<dbReference type="PANTHER" id="PTHR42791:SF5">
    <property type="entry name" value="HYPOTHETICAL ACETYLTRANSFERASE (EUROFUNG)"/>
    <property type="match status" value="1"/>
</dbReference>
<dbReference type="InterPro" id="IPR000182">
    <property type="entry name" value="GNAT_dom"/>
</dbReference>
<dbReference type="InterPro" id="IPR052523">
    <property type="entry name" value="Trichothecene_AcTrans"/>
</dbReference>
<evidence type="ECO:0000259" key="1">
    <source>
        <dbReference type="PROSITE" id="PS51186"/>
    </source>
</evidence>
<gene>
    <name evidence="2" type="ORF">K491DRAFT_714424</name>
</gene>
<dbReference type="GO" id="GO:0016747">
    <property type="term" value="F:acyltransferase activity, transferring groups other than amino-acyl groups"/>
    <property type="evidence" value="ECO:0007669"/>
    <property type="project" value="InterPro"/>
</dbReference>
<keyword evidence="3" id="KW-1185">Reference proteome</keyword>
<dbReference type="AlphaFoldDB" id="A0A6A6TDI8"/>
<dbReference type="SUPFAM" id="SSF55729">
    <property type="entry name" value="Acyl-CoA N-acyltransferases (Nat)"/>
    <property type="match status" value="1"/>
</dbReference>
<dbReference type="CDD" id="cd04301">
    <property type="entry name" value="NAT_SF"/>
    <property type="match status" value="1"/>
</dbReference>